<dbReference type="Gene3D" id="3.40.190.10">
    <property type="entry name" value="Periplasmic binding protein-like II"/>
    <property type="match status" value="2"/>
</dbReference>
<dbReference type="Proteomes" id="UP000243297">
    <property type="component" value="Unassembled WGS sequence"/>
</dbReference>
<evidence type="ECO:0000256" key="1">
    <source>
        <dbReference type="SAM" id="SignalP"/>
    </source>
</evidence>
<sequence length="323" mass="35216">MKKLLLALFSLVLLVGCQTKNSETNSDSGNKTLDTITVAFLPNEGSGTISTVDQMLINELQKALGDGVKINGIVCDDYSAVTEAMLTGTAQIAWESGATFVATKMEDDAIIPLVTYGVDGDVNQASYPAFIATNKANEADFAGKTKEEQYSQLVDKSFSFVSATSTSGRLVPTTTLFMAFGPEGNGKVTTKTQVFEKTTKDGGIFSEVQFGGNHPGSVQLIVENKVYAGAFCCKYGDDYMDQLYIIDEVDVPNGPLWVNSDYINAEMQEAIINHFVAMTPENSVENFFDNENGFFFESDGAGANRFVKIPEGFYDFLYEMYKD</sequence>
<gene>
    <name evidence="2" type="ORF">SAMN02745191_1394</name>
</gene>
<accession>A0A1T4MSB7</accession>
<evidence type="ECO:0000313" key="2">
    <source>
        <dbReference type="EMBL" id="SJZ69990.1"/>
    </source>
</evidence>
<proteinExistence type="predicted"/>
<keyword evidence="1" id="KW-0732">Signal</keyword>
<keyword evidence="3" id="KW-1185">Reference proteome</keyword>
<dbReference type="STRING" id="118967.SAMN02745191_1394"/>
<name>A0A1T4MSB7_9FIRM</name>
<dbReference type="PANTHER" id="PTHR35841">
    <property type="entry name" value="PHOSPHONATES-BINDING PERIPLASMIC PROTEIN"/>
    <property type="match status" value="1"/>
</dbReference>
<dbReference type="PROSITE" id="PS51257">
    <property type="entry name" value="PROKAR_LIPOPROTEIN"/>
    <property type="match status" value="1"/>
</dbReference>
<feature type="signal peptide" evidence="1">
    <location>
        <begin position="1"/>
        <end position="22"/>
    </location>
</feature>
<dbReference type="OrthoDB" id="9781943at2"/>
<feature type="chain" id="PRO_5012074918" evidence="1">
    <location>
        <begin position="23"/>
        <end position="323"/>
    </location>
</feature>
<dbReference type="EMBL" id="FUWY01000003">
    <property type="protein sequence ID" value="SJZ69990.1"/>
    <property type="molecule type" value="Genomic_DNA"/>
</dbReference>
<dbReference type="Pfam" id="PF12974">
    <property type="entry name" value="Phosphonate-bd"/>
    <property type="match status" value="1"/>
</dbReference>
<dbReference type="PANTHER" id="PTHR35841:SF1">
    <property type="entry name" value="PHOSPHONATES-BINDING PERIPLASMIC PROTEIN"/>
    <property type="match status" value="1"/>
</dbReference>
<reference evidence="3" key="1">
    <citation type="submission" date="2017-02" db="EMBL/GenBank/DDBJ databases">
        <authorList>
            <person name="Varghese N."/>
            <person name="Submissions S."/>
        </authorList>
    </citation>
    <scope>NUCLEOTIDE SEQUENCE [LARGE SCALE GENOMIC DNA]</scope>
    <source>
        <strain evidence="3">ATCC 25662</strain>
    </source>
</reference>
<protein>
    <submittedName>
        <fullName evidence="2">Phosphate/phosphite/phosphonate ABC transporter binding protein</fullName>
    </submittedName>
</protein>
<dbReference type="AlphaFoldDB" id="A0A1T4MSB7"/>
<dbReference type="RefSeq" id="WP_078711795.1">
    <property type="nucleotide sequence ID" value="NZ_FUWY01000003.1"/>
</dbReference>
<dbReference type="SUPFAM" id="SSF53850">
    <property type="entry name" value="Periplasmic binding protein-like II"/>
    <property type="match status" value="1"/>
</dbReference>
<organism evidence="2 3">
    <name type="scientific">Anaerorhabdus furcosa</name>
    <dbReference type="NCBI Taxonomy" id="118967"/>
    <lineage>
        <taxon>Bacteria</taxon>
        <taxon>Bacillati</taxon>
        <taxon>Bacillota</taxon>
        <taxon>Erysipelotrichia</taxon>
        <taxon>Erysipelotrichales</taxon>
        <taxon>Erysipelotrichaceae</taxon>
        <taxon>Anaerorhabdus</taxon>
    </lineage>
</organism>
<evidence type="ECO:0000313" key="3">
    <source>
        <dbReference type="Proteomes" id="UP000243297"/>
    </source>
</evidence>